<dbReference type="KEGG" id="bmur:ABE28_004730"/>
<evidence type="ECO:0000256" key="1">
    <source>
        <dbReference type="ARBA" id="ARBA00000677"/>
    </source>
</evidence>
<feature type="transmembrane region" description="Helical" evidence="7">
    <location>
        <begin position="12"/>
        <end position="31"/>
    </location>
</feature>
<dbReference type="PROSITE" id="PS00760">
    <property type="entry name" value="SPASE_I_2"/>
    <property type="match status" value="1"/>
</dbReference>
<dbReference type="Pfam" id="PF10502">
    <property type="entry name" value="Peptidase_S26"/>
    <property type="match status" value="1"/>
</dbReference>
<comment type="similarity">
    <text evidence="3 7">Belongs to the peptidase S26 family.</text>
</comment>
<evidence type="ECO:0000256" key="2">
    <source>
        <dbReference type="ARBA" id="ARBA00004401"/>
    </source>
</evidence>
<proteinExistence type="inferred from homology"/>
<gene>
    <name evidence="9" type="ORF">ABE28_004730</name>
</gene>
<dbReference type="Proteomes" id="UP000077926">
    <property type="component" value="Chromosome"/>
</dbReference>
<dbReference type="PANTHER" id="PTHR43390">
    <property type="entry name" value="SIGNAL PEPTIDASE I"/>
    <property type="match status" value="1"/>
</dbReference>
<dbReference type="GO" id="GO:0005886">
    <property type="term" value="C:plasma membrane"/>
    <property type="evidence" value="ECO:0007669"/>
    <property type="project" value="UniProtKB-SubCell"/>
</dbReference>
<dbReference type="Gene3D" id="2.10.109.10">
    <property type="entry name" value="Umud Fragment, subunit A"/>
    <property type="match status" value="1"/>
</dbReference>
<dbReference type="InterPro" id="IPR019757">
    <property type="entry name" value="Pept_S26A_signal_pept_1_Lys-AS"/>
</dbReference>
<dbReference type="GO" id="GO:0004252">
    <property type="term" value="F:serine-type endopeptidase activity"/>
    <property type="evidence" value="ECO:0007669"/>
    <property type="project" value="InterPro"/>
</dbReference>
<feature type="domain" description="Peptidase S26" evidence="8">
    <location>
        <begin position="11"/>
        <end position="173"/>
    </location>
</feature>
<comment type="subcellular location">
    <subcellularLocation>
        <location evidence="2">Cell membrane</location>
        <topology evidence="2">Single-pass type II membrane protein</topology>
    </subcellularLocation>
    <subcellularLocation>
        <location evidence="7">Membrane</location>
        <topology evidence="7">Single-pass type II membrane protein</topology>
    </subcellularLocation>
</comment>
<dbReference type="NCBIfam" id="TIGR02227">
    <property type="entry name" value="sigpep_I_bact"/>
    <property type="match status" value="1"/>
</dbReference>
<evidence type="ECO:0000256" key="4">
    <source>
        <dbReference type="ARBA" id="ARBA00013208"/>
    </source>
</evidence>
<evidence type="ECO:0000259" key="8">
    <source>
        <dbReference type="Pfam" id="PF10502"/>
    </source>
</evidence>
<evidence type="ECO:0000256" key="7">
    <source>
        <dbReference type="RuleBase" id="RU362042"/>
    </source>
</evidence>
<dbReference type="GO" id="GO:0006465">
    <property type="term" value="P:signal peptide processing"/>
    <property type="evidence" value="ECO:0007669"/>
    <property type="project" value="InterPro"/>
</dbReference>
<reference evidence="9 10" key="1">
    <citation type="submission" date="2016-08" db="EMBL/GenBank/DDBJ databases">
        <title>Complete genome sequence of Bacillus muralis G25-68, a strain with toxicity to nematodes.</title>
        <authorList>
            <person name="Zheng Z."/>
        </authorList>
    </citation>
    <scope>NUCLEOTIDE SEQUENCE [LARGE SCALE GENOMIC DNA]</scope>
    <source>
        <strain evidence="9 10">G25-68</strain>
    </source>
</reference>
<comment type="catalytic activity">
    <reaction evidence="1 7">
        <text>Cleavage of hydrophobic, N-terminal signal or leader sequences from secreted and periplasmic proteins.</text>
        <dbReference type="EC" id="3.4.21.89"/>
    </reaction>
</comment>
<dbReference type="STRING" id="264697.ABE28_004730"/>
<dbReference type="EC" id="3.4.21.89" evidence="4 7"/>
<accession>A0A1B3XKC3</accession>
<dbReference type="InterPro" id="IPR019758">
    <property type="entry name" value="Pept_S26A_signal_pept_1_CS"/>
</dbReference>
<organism evidence="9 10">
    <name type="scientific">Peribacillus muralis</name>
    <dbReference type="NCBI Taxonomy" id="264697"/>
    <lineage>
        <taxon>Bacteria</taxon>
        <taxon>Bacillati</taxon>
        <taxon>Bacillota</taxon>
        <taxon>Bacilli</taxon>
        <taxon>Bacillales</taxon>
        <taxon>Bacillaceae</taxon>
        <taxon>Peribacillus</taxon>
    </lineage>
</organism>
<protein>
    <recommendedName>
        <fullName evidence="4 7">Signal peptidase I</fullName>
        <ecNumber evidence="4 7">3.4.21.89</ecNumber>
    </recommendedName>
</protein>
<feature type="active site" evidence="6">
    <location>
        <position position="78"/>
    </location>
</feature>
<dbReference type="InterPro" id="IPR036286">
    <property type="entry name" value="LexA/Signal_pep-like_sf"/>
</dbReference>
<feature type="active site" evidence="6">
    <location>
        <position position="40"/>
    </location>
</feature>
<dbReference type="InterPro" id="IPR019533">
    <property type="entry name" value="Peptidase_S26"/>
</dbReference>
<evidence type="ECO:0000256" key="3">
    <source>
        <dbReference type="ARBA" id="ARBA00009370"/>
    </source>
</evidence>
<dbReference type="RefSeq" id="WP_064466816.1">
    <property type="nucleotide sequence ID" value="NZ_CP017080.1"/>
</dbReference>
<dbReference type="SUPFAM" id="SSF51306">
    <property type="entry name" value="LexA/Signal peptidase"/>
    <property type="match status" value="1"/>
</dbReference>
<name>A0A1B3XKC3_9BACI</name>
<evidence type="ECO:0000313" key="9">
    <source>
        <dbReference type="EMBL" id="AOH53646.1"/>
    </source>
</evidence>
<keyword evidence="7" id="KW-1133">Transmembrane helix</keyword>
<dbReference type="PANTHER" id="PTHR43390:SF1">
    <property type="entry name" value="CHLOROPLAST PROCESSING PEPTIDASE"/>
    <property type="match status" value="1"/>
</dbReference>
<evidence type="ECO:0000313" key="10">
    <source>
        <dbReference type="Proteomes" id="UP000077926"/>
    </source>
</evidence>
<dbReference type="GO" id="GO:0009003">
    <property type="term" value="F:signal peptidase activity"/>
    <property type="evidence" value="ECO:0007669"/>
    <property type="project" value="UniProtKB-EC"/>
</dbReference>
<keyword evidence="7" id="KW-0645">Protease</keyword>
<dbReference type="PROSITE" id="PS00761">
    <property type="entry name" value="SPASE_I_3"/>
    <property type="match status" value="1"/>
</dbReference>
<keyword evidence="10" id="KW-1185">Reference proteome</keyword>
<evidence type="ECO:0000256" key="5">
    <source>
        <dbReference type="ARBA" id="ARBA00022801"/>
    </source>
</evidence>
<dbReference type="AlphaFoldDB" id="A0A1B3XKC3"/>
<keyword evidence="7" id="KW-0812">Transmembrane</keyword>
<evidence type="ECO:0000256" key="6">
    <source>
        <dbReference type="PIRSR" id="PIRSR600223-1"/>
    </source>
</evidence>
<dbReference type="CDD" id="cd06530">
    <property type="entry name" value="S26_SPase_I"/>
    <property type="match status" value="1"/>
</dbReference>
<keyword evidence="7" id="KW-0472">Membrane</keyword>
<dbReference type="InterPro" id="IPR000223">
    <property type="entry name" value="Pept_S26A_signal_pept_1"/>
</dbReference>
<dbReference type="PRINTS" id="PR00727">
    <property type="entry name" value="LEADERPTASE"/>
</dbReference>
<dbReference type="EMBL" id="CP017080">
    <property type="protein sequence ID" value="AOH53646.1"/>
    <property type="molecule type" value="Genomic_DNA"/>
</dbReference>
<keyword evidence="5 7" id="KW-0378">Hydrolase</keyword>
<sequence length="182" mass="20987">MKNDRKREVYSWSKSILFAVMIVFICQQFLFTPITVKGKSMEPTYENDDRIVVTKVGKPERFDMIVFYAPDADEKYIKRVIGLPGDRIEMNDDVLYINGKNYSEPYLKTKKAGIPPGEKLTENFTLKGLHGIDKVPAGHLFVMGDNRRNSWDGRRFGFIPEQSLVGKVEFRIYPLNEMGVPK</sequence>